<accession>X1HL85</accession>
<comment type="subcellular location">
    <subcellularLocation>
        <location evidence="1">Cell membrane</location>
        <topology evidence="1">Multi-pass membrane protein</topology>
    </subcellularLocation>
</comment>
<evidence type="ECO:0000256" key="2">
    <source>
        <dbReference type="ARBA" id="ARBA00008835"/>
    </source>
</evidence>
<evidence type="ECO:0000256" key="4">
    <source>
        <dbReference type="ARBA" id="ARBA00022692"/>
    </source>
</evidence>
<evidence type="ECO:0000256" key="1">
    <source>
        <dbReference type="ARBA" id="ARBA00004651"/>
    </source>
</evidence>
<feature type="non-terminal residue" evidence="7">
    <location>
        <position position="1"/>
    </location>
</feature>
<name>X1HL85_9ZZZZ</name>
<dbReference type="EMBL" id="BARU01019867">
    <property type="protein sequence ID" value="GAH57825.1"/>
    <property type="molecule type" value="Genomic_DNA"/>
</dbReference>
<organism evidence="7">
    <name type="scientific">marine sediment metagenome</name>
    <dbReference type="NCBI Taxonomy" id="412755"/>
    <lineage>
        <taxon>unclassified sequences</taxon>
        <taxon>metagenomes</taxon>
        <taxon>ecological metagenomes</taxon>
    </lineage>
</organism>
<evidence type="ECO:0000313" key="7">
    <source>
        <dbReference type="EMBL" id="GAH57825.1"/>
    </source>
</evidence>
<dbReference type="GO" id="GO:0044780">
    <property type="term" value="P:bacterial-type flagellum assembly"/>
    <property type="evidence" value="ECO:0007669"/>
    <property type="project" value="TreeGrafter"/>
</dbReference>
<keyword evidence="4" id="KW-0812">Transmembrane</keyword>
<evidence type="ECO:0000256" key="5">
    <source>
        <dbReference type="ARBA" id="ARBA00022989"/>
    </source>
</evidence>
<dbReference type="PANTHER" id="PTHR30161">
    <property type="entry name" value="FLAGELLAR EXPORT PROTEIN, MEMBRANE FLHA SUBUNIT-RELATED"/>
    <property type="match status" value="1"/>
</dbReference>
<dbReference type="InterPro" id="IPR001712">
    <property type="entry name" value="T3SS_FHIPEP"/>
</dbReference>
<comment type="similarity">
    <text evidence="2">Belongs to the FHIPEP (flagella/HR/invasion proteins export pore) family.</text>
</comment>
<evidence type="ECO:0000256" key="6">
    <source>
        <dbReference type="ARBA" id="ARBA00023136"/>
    </source>
</evidence>
<proteinExistence type="inferred from homology"/>
<gene>
    <name evidence="7" type="ORF">S03H2_32692</name>
</gene>
<dbReference type="PANTHER" id="PTHR30161:SF1">
    <property type="entry name" value="FLAGELLAR BIOSYNTHESIS PROTEIN FLHA-RELATED"/>
    <property type="match status" value="1"/>
</dbReference>
<dbReference type="GO" id="GO:0009306">
    <property type="term" value="P:protein secretion"/>
    <property type="evidence" value="ECO:0007669"/>
    <property type="project" value="InterPro"/>
</dbReference>
<dbReference type="AlphaFoldDB" id="X1HL85"/>
<keyword evidence="6" id="KW-0472">Membrane</keyword>
<evidence type="ECO:0000256" key="3">
    <source>
        <dbReference type="ARBA" id="ARBA00022475"/>
    </source>
</evidence>
<keyword evidence="3" id="KW-1003">Cell membrane</keyword>
<keyword evidence="5" id="KW-1133">Transmembrane helix</keyword>
<reference evidence="7" key="1">
    <citation type="journal article" date="2014" name="Front. Microbiol.">
        <title>High frequency of phylogenetically diverse reductive dehalogenase-homologous genes in deep subseafloor sedimentary metagenomes.</title>
        <authorList>
            <person name="Kawai M."/>
            <person name="Futagami T."/>
            <person name="Toyoda A."/>
            <person name="Takaki Y."/>
            <person name="Nishi S."/>
            <person name="Hori S."/>
            <person name="Arai W."/>
            <person name="Tsubouchi T."/>
            <person name="Morono Y."/>
            <person name="Uchiyama I."/>
            <person name="Ito T."/>
            <person name="Fujiyama A."/>
            <person name="Inagaki F."/>
            <person name="Takami H."/>
        </authorList>
    </citation>
    <scope>NUCLEOTIDE SEQUENCE</scope>
    <source>
        <strain evidence="7">Expedition CK06-06</strain>
    </source>
</reference>
<dbReference type="Gene3D" id="1.10.8.540">
    <property type="entry name" value="FHIPEP family, domain 3"/>
    <property type="match status" value="1"/>
</dbReference>
<comment type="caution">
    <text evidence="7">The sequence shown here is derived from an EMBL/GenBank/DDBJ whole genome shotgun (WGS) entry which is preliminary data.</text>
</comment>
<dbReference type="GO" id="GO:0005886">
    <property type="term" value="C:plasma membrane"/>
    <property type="evidence" value="ECO:0007669"/>
    <property type="project" value="UniProtKB-SubCell"/>
</dbReference>
<sequence length="287" mass="31532">PRALFIASGALVLVGFIPAMPFFPFFILALALAVGGFIKSRTKVLEAKKLAEAEEAKVEIPEERIEAFLHPDPFEIEIGYGLISLVDTAQGGDLLGRISSIRKNIALELGVVIPPIRLRDNINLGANEYIFKVHGITVARGEVMVGYYLVLNPDPEAGLVGIETVEPTFNLPALWVSEEQKTKAEAAGYTVVEPAVVIATHLMEVLKSHAYKLLDRQEVQKMLDDLKEEKAAVVEGLTPDILPLGVIQQILRNLLREGIPIRNLVTILETMADYAHITKDVDTLTEH</sequence>
<evidence type="ECO:0008006" key="8">
    <source>
        <dbReference type="Google" id="ProtNLM"/>
    </source>
</evidence>
<dbReference type="Pfam" id="PF00771">
    <property type="entry name" value="FHIPEP"/>
    <property type="match status" value="1"/>
</dbReference>
<dbReference type="Gene3D" id="3.40.30.60">
    <property type="entry name" value="FHIPEP family, domain 1"/>
    <property type="match status" value="1"/>
</dbReference>
<dbReference type="InterPro" id="IPR042194">
    <property type="entry name" value="FHIPEP_1"/>
</dbReference>
<feature type="non-terminal residue" evidence="7">
    <location>
        <position position="287"/>
    </location>
</feature>
<protein>
    <recommendedName>
        <fullName evidence="8">Flagellar biosynthesis protein FlhA</fullName>
    </recommendedName>
</protein>
<dbReference type="InterPro" id="IPR042193">
    <property type="entry name" value="FHIPEP_3"/>
</dbReference>